<keyword evidence="1" id="KW-1133">Transmembrane helix</keyword>
<dbReference type="OrthoDB" id="9925007at2"/>
<evidence type="ECO:0000313" key="2">
    <source>
        <dbReference type="EMBL" id="KKO45931.1"/>
    </source>
</evidence>
<dbReference type="Proteomes" id="UP000034228">
    <property type="component" value="Unassembled WGS sequence"/>
</dbReference>
<reference evidence="2 3" key="1">
    <citation type="submission" date="2015-03" db="EMBL/GenBank/DDBJ databases">
        <title>Draft genome sequences of two protease-producing strains of Arsukibacterium isolated from two cold and alkaline environments.</title>
        <authorList>
            <person name="Lylloff J.E."/>
            <person name="Skov L.B."/>
            <person name="Jepsen M."/>
            <person name="Hallin P.F."/>
            <person name="Sorensen S.J."/>
            <person name="Stougaard P."/>
            <person name="Glaring M.A."/>
        </authorList>
    </citation>
    <scope>NUCLEOTIDE SEQUENCE [LARGE SCALE GENOMIC DNA]</scope>
    <source>
        <strain evidence="2 3">GCM72</strain>
    </source>
</reference>
<keyword evidence="3" id="KW-1185">Reference proteome</keyword>
<organism evidence="2 3">
    <name type="scientific">Arsukibacterium ikkense</name>
    <dbReference type="NCBI Taxonomy" id="336831"/>
    <lineage>
        <taxon>Bacteria</taxon>
        <taxon>Pseudomonadati</taxon>
        <taxon>Pseudomonadota</taxon>
        <taxon>Gammaproteobacteria</taxon>
        <taxon>Chromatiales</taxon>
        <taxon>Chromatiaceae</taxon>
        <taxon>Arsukibacterium</taxon>
    </lineage>
</organism>
<keyword evidence="1" id="KW-0472">Membrane</keyword>
<protein>
    <submittedName>
        <fullName evidence="2">Uncharacterized protein</fullName>
    </submittedName>
</protein>
<evidence type="ECO:0000313" key="3">
    <source>
        <dbReference type="Proteomes" id="UP000034228"/>
    </source>
</evidence>
<accession>A0A0M2V5L7</accession>
<feature type="transmembrane region" description="Helical" evidence="1">
    <location>
        <begin position="12"/>
        <end position="31"/>
    </location>
</feature>
<dbReference type="AlphaFoldDB" id="A0A0M2V5L7"/>
<dbReference type="EMBL" id="LAHO01000006">
    <property type="protein sequence ID" value="KKO45931.1"/>
    <property type="molecule type" value="Genomic_DNA"/>
</dbReference>
<keyword evidence="1" id="KW-0812">Transmembrane</keyword>
<proteinExistence type="predicted"/>
<dbReference type="RefSeq" id="WP_046557134.1">
    <property type="nucleotide sequence ID" value="NZ_LAHO01000006.1"/>
</dbReference>
<sequence>MRVTAIAKKMIIFNGLILAAAMAFFVSWRWYQTLYAEVNPRLWQQTVIEYGTGQHQTLWLNRRHATKLRVAAACLQINEGREIPVQLLSVSYPALYPSAIRVDFELIDPADKYSLSNQQQVVIRQRR</sequence>
<gene>
    <name evidence="2" type="ORF">WG68_07935</name>
</gene>
<name>A0A0M2V5L7_9GAMM</name>
<evidence type="ECO:0000256" key="1">
    <source>
        <dbReference type="SAM" id="Phobius"/>
    </source>
</evidence>
<comment type="caution">
    <text evidence="2">The sequence shown here is derived from an EMBL/GenBank/DDBJ whole genome shotgun (WGS) entry which is preliminary data.</text>
</comment>